<evidence type="ECO:0000313" key="3">
    <source>
        <dbReference type="Proteomes" id="UP000184074"/>
    </source>
</evidence>
<dbReference type="Proteomes" id="UP000184074">
    <property type="component" value="Unassembled WGS sequence"/>
</dbReference>
<keyword evidence="3" id="KW-1185">Reference proteome</keyword>
<proteinExistence type="predicted"/>
<sequence>MIRPLARNVASILLFGLAFCGVVLVILWAWFASYSFRKVEASIAREAIKVIAYDASLVFPTEELVLGRAYWSSARSPCVYTTNEWEIDGNSGVLTWDNWPRGDRASCNDFFVSTVRTADPRVSVPRGCVPAFVISDTGGPRLSYLVAAADGTRQDGLLSGELSGDRLRQITQLGRNGNFYYAPDFVAGNGMDFVDIDLMGAEQCNGFKIFRYQTSVDDVWQAQEDLREHGYVVGLK</sequence>
<reference evidence="2 3" key="1">
    <citation type="submission" date="2016-11" db="EMBL/GenBank/DDBJ databases">
        <authorList>
            <person name="Jaros S."/>
            <person name="Januszkiewicz K."/>
            <person name="Wedrychowicz H."/>
        </authorList>
    </citation>
    <scope>NUCLEOTIDE SEQUENCE [LARGE SCALE GENOMIC DNA]</scope>
    <source>
        <strain evidence="2 3">DSM 28715</strain>
    </source>
</reference>
<evidence type="ECO:0000313" key="2">
    <source>
        <dbReference type="EMBL" id="SHG59449.1"/>
    </source>
</evidence>
<dbReference type="STRING" id="1508389.SAMN05444003_0074"/>
<name>A0A1M5L3T7_9RHOB</name>
<dbReference type="EMBL" id="FQXB01000001">
    <property type="protein sequence ID" value="SHG59449.1"/>
    <property type="molecule type" value="Genomic_DNA"/>
</dbReference>
<evidence type="ECO:0000256" key="1">
    <source>
        <dbReference type="SAM" id="Phobius"/>
    </source>
</evidence>
<accession>A0A1M5L3T7</accession>
<organism evidence="2 3">
    <name type="scientific">Cognatiyoonia sediminum</name>
    <dbReference type="NCBI Taxonomy" id="1508389"/>
    <lineage>
        <taxon>Bacteria</taxon>
        <taxon>Pseudomonadati</taxon>
        <taxon>Pseudomonadota</taxon>
        <taxon>Alphaproteobacteria</taxon>
        <taxon>Rhodobacterales</taxon>
        <taxon>Paracoccaceae</taxon>
        <taxon>Cognatiyoonia</taxon>
    </lineage>
</organism>
<keyword evidence="1" id="KW-0812">Transmembrane</keyword>
<protein>
    <submittedName>
        <fullName evidence="2">Uncharacterized protein</fullName>
    </submittedName>
</protein>
<gene>
    <name evidence="2" type="ORF">SAMN05444003_0074</name>
</gene>
<keyword evidence="1" id="KW-1133">Transmembrane helix</keyword>
<feature type="transmembrane region" description="Helical" evidence="1">
    <location>
        <begin position="12"/>
        <end position="31"/>
    </location>
</feature>
<dbReference type="AlphaFoldDB" id="A0A1M5L3T7"/>
<keyword evidence="1" id="KW-0472">Membrane</keyword>